<dbReference type="GO" id="GO:0043213">
    <property type="term" value="P:bacteriocin transport"/>
    <property type="evidence" value="ECO:0007669"/>
    <property type="project" value="InterPro"/>
</dbReference>
<dbReference type="GO" id="GO:0051301">
    <property type="term" value="P:cell division"/>
    <property type="evidence" value="ECO:0007669"/>
    <property type="project" value="UniProtKB-UniRule"/>
</dbReference>
<evidence type="ECO:0000313" key="13">
    <source>
        <dbReference type="Proteomes" id="UP000316905"/>
    </source>
</evidence>
<evidence type="ECO:0000256" key="8">
    <source>
        <dbReference type="ARBA" id="ARBA00023136"/>
    </source>
</evidence>
<name>A0A562Q722_9PSED</name>
<evidence type="ECO:0000256" key="10">
    <source>
        <dbReference type="HAMAP-Rule" id="MF_02202"/>
    </source>
</evidence>
<keyword evidence="6 10" id="KW-0812">Transmembrane</keyword>
<organism evidence="12 13">
    <name type="scientific">Pseudomonas duriflava</name>
    <dbReference type="NCBI Taxonomy" id="459528"/>
    <lineage>
        <taxon>Bacteria</taxon>
        <taxon>Pseudomonadati</taxon>
        <taxon>Pseudomonadota</taxon>
        <taxon>Gammaproteobacteria</taxon>
        <taxon>Pseudomonadales</taxon>
        <taxon>Pseudomonadaceae</taxon>
        <taxon>Pseudomonas</taxon>
    </lineage>
</organism>
<comment type="subcellular location">
    <subcellularLocation>
        <location evidence="10">Cell inner membrane</location>
        <topology evidence="10">Multi-pass membrane protein</topology>
    </subcellularLocation>
    <subcellularLocation>
        <location evidence="1">Cell membrane</location>
        <topology evidence="1">Multi-pass membrane protein</topology>
    </subcellularLocation>
</comment>
<keyword evidence="9 10" id="KW-0131">Cell cycle</keyword>
<sequence>MSTTLEHMSVWTLVSDASLLVKTVMLILVAASFISWYVIMQRAMTLRAAARQLQIFQARFNAESDFDRLAADASSRQPIGAEALFLSGYREFKQLHLQAGTPPEAMTEGAERAMYGVIQSEEERLEKGLSLLATIGSTSPYIGLFGTVWGIMNSFLGLSQVEQVSLSTVAPGIAEALIATAVGLFAAIPAVIAYNRFASRAETLMGRYYAFANRLQAIFHRRAHGAAAQPLTAAA</sequence>
<dbReference type="PANTHER" id="PTHR30625">
    <property type="entry name" value="PROTEIN TOLQ"/>
    <property type="match status" value="1"/>
</dbReference>
<feature type="transmembrane region" description="Helical" evidence="10">
    <location>
        <begin position="129"/>
        <end position="152"/>
    </location>
</feature>
<feature type="transmembrane region" description="Helical" evidence="10">
    <location>
        <begin position="172"/>
        <end position="194"/>
    </location>
</feature>
<dbReference type="GO" id="GO:0017038">
    <property type="term" value="P:protein import"/>
    <property type="evidence" value="ECO:0007669"/>
    <property type="project" value="TreeGrafter"/>
</dbReference>
<protein>
    <recommendedName>
        <fullName evidence="10">Tol-Pal system protein TolQ</fullName>
    </recommendedName>
</protein>
<keyword evidence="13" id="KW-1185">Reference proteome</keyword>
<dbReference type="HAMAP" id="MF_02202">
    <property type="entry name" value="TolQ"/>
    <property type="match status" value="1"/>
</dbReference>
<dbReference type="InterPro" id="IPR014163">
    <property type="entry name" value="Tol-Pal_TolQ"/>
</dbReference>
<evidence type="ECO:0000256" key="3">
    <source>
        <dbReference type="ARBA" id="ARBA00022475"/>
    </source>
</evidence>
<comment type="caution">
    <text evidence="12">The sequence shown here is derived from an EMBL/GenBank/DDBJ whole genome shotgun (WGS) entry which is preliminary data.</text>
</comment>
<keyword evidence="5 10" id="KW-0132">Cell division</keyword>
<evidence type="ECO:0000256" key="4">
    <source>
        <dbReference type="ARBA" id="ARBA00022519"/>
    </source>
</evidence>
<dbReference type="PANTHER" id="PTHR30625:SF3">
    <property type="entry name" value="TOL-PAL SYSTEM PROTEIN TOLQ"/>
    <property type="match status" value="1"/>
</dbReference>
<dbReference type="GO" id="GO:0005886">
    <property type="term" value="C:plasma membrane"/>
    <property type="evidence" value="ECO:0007669"/>
    <property type="project" value="UniProtKB-SubCell"/>
</dbReference>
<feature type="transmembrane region" description="Helical" evidence="10">
    <location>
        <begin position="20"/>
        <end position="39"/>
    </location>
</feature>
<gene>
    <name evidence="10" type="primary">tolQ</name>
    <name evidence="12" type="ORF">IQ22_03307</name>
</gene>
<dbReference type="EMBL" id="VLKY01000011">
    <property type="protein sequence ID" value="TWI52537.1"/>
    <property type="molecule type" value="Genomic_DNA"/>
</dbReference>
<comment type="function">
    <text evidence="10">Part of the Tol-Pal system, which plays a role in outer membrane invagination during cell division and is important for maintaining outer membrane integrity.</text>
</comment>
<dbReference type="Proteomes" id="UP000316905">
    <property type="component" value="Unassembled WGS sequence"/>
</dbReference>
<keyword evidence="3 10" id="KW-1003">Cell membrane</keyword>
<dbReference type="OrthoDB" id="9805133at2"/>
<dbReference type="AlphaFoldDB" id="A0A562Q722"/>
<evidence type="ECO:0000259" key="11">
    <source>
        <dbReference type="Pfam" id="PF01618"/>
    </source>
</evidence>
<accession>A0A562Q722</accession>
<evidence type="ECO:0000256" key="7">
    <source>
        <dbReference type="ARBA" id="ARBA00022989"/>
    </source>
</evidence>
<dbReference type="InterPro" id="IPR002898">
    <property type="entry name" value="MotA_ExbB_proton_chnl"/>
</dbReference>
<feature type="domain" description="MotA/TolQ/ExbB proton channel" evidence="11">
    <location>
        <begin position="102"/>
        <end position="207"/>
    </location>
</feature>
<dbReference type="Pfam" id="PF01618">
    <property type="entry name" value="MotA_ExbB"/>
    <property type="match status" value="1"/>
</dbReference>
<proteinExistence type="inferred from homology"/>
<evidence type="ECO:0000313" key="12">
    <source>
        <dbReference type="EMBL" id="TWI52537.1"/>
    </source>
</evidence>
<keyword evidence="4 10" id="KW-0997">Cell inner membrane</keyword>
<reference evidence="12 13" key="1">
    <citation type="journal article" date="2015" name="Stand. Genomic Sci.">
        <title>Genomic Encyclopedia of Bacterial and Archaeal Type Strains, Phase III: the genomes of soil and plant-associated and newly described type strains.</title>
        <authorList>
            <person name="Whitman W.B."/>
            <person name="Woyke T."/>
            <person name="Klenk H.P."/>
            <person name="Zhou Y."/>
            <person name="Lilburn T.G."/>
            <person name="Beck B.J."/>
            <person name="De Vos P."/>
            <person name="Vandamme P."/>
            <person name="Eisen J.A."/>
            <person name="Garrity G."/>
            <person name="Hugenholtz P."/>
            <person name="Kyrpides N.C."/>
        </authorList>
    </citation>
    <scope>NUCLEOTIDE SEQUENCE [LARGE SCALE GENOMIC DNA]</scope>
    <source>
        <strain evidence="12 13">CGMCC 1.6858</strain>
    </source>
</reference>
<comment type="subunit">
    <text evidence="10">The Tol-Pal system is composed of five core proteins: the inner membrane proteins TolA, TolQ and TolR, the periplasmic protein TolB and the outer membrane protein Pal. They form a network linking the inner and outer membranes and the peptidoglycan layer.</text>
</comment>
<evidence type="ECO:0000256" key="5">
    <source>
        <dbReference type="ARBA" id="ARBA00022618"/>
    </source>
</evidence>
<evidence type="ECO:0000256" key="2">
    <source>
        <dbReference type="ARBA" id="ARBA00010442"/>
    </source>
</evidence>
<comment type="similarity">
    <text evidence="2 10">Belongs to the ExbB/TolQ family.</text>
</comment>
<keyword evidence="7 10" id="KW-1133">Transmembrane helix</keyword>
<dbReference type="RefSeq" id="WP_145143832.1">
    <property type="nucleotide sequence ID" value="NZ_VLKY01000011.1"/>
</dbReference>
<evidence type="ECO:0000256" key="1">
    <source>
        <dbReference type="ARBA" id="ARBA00004651"/>
    </source>
</evidence>
<dbReference type="NCBIfam" id="TIGR02796">
    <property type="entry name" value="tolQ"/>
    <property type="match status" value="1"/>
</dbReference>
<evidence type="ECO:0000256" key="9">
    <source>
        <dbReference type="ARBA" id="ARBA00023306"/>
    </source>
</evidence>
<keyword evidence="8 10" id="KW-0472">Membrane</keyword>
<evidence type="ECO:0000256" key="6">
    <source>
        <dbReference type="ARBA" id="ARBA00022692"/>
    </source>
</evidence>
<dbReference type="InterPro" id="IPR050790">
    <property type="entry name" value="ExbB/TolQ_transport"/>
</dbReference>